<accession>A0A2D3VG56</accession>
<dbReference type="GeneID" id="35602882"/>
<dbReference type="OrthoDB" id="10508946at2759"/>
<sequence length="179" mass="18028">MQFFTNIALLGFAAMALANDDPPDGTSTSINGIVVTSRETTTDVGASTTLVPVFTPVVETTTDVGVSTDRTTLSETTDIGTTPTNTIVQFATTTDVNLQSGYAYTTDDSGMTIATFTGTGTAPSLTSTPAAAGGDNNNNDNNGNDMNDQPSSTGGVMPAMTAAPFFAAAAMAGVLAFAG</sequence>
<dbReference type="EMBL" id="FJUY01000012">
    <property type="protein sequence ID" value="CZT21904.1"/>
    <property type="molecule type" value="Genomic_DNA"/>
</dbReference>
<evidence type="ECO:0000256" key="2">
    <source>
        <dbReference type="SAM" id="Phobius"/>
    </source>
</evidence>
<evidence type="ECO:0000256" key="1">
    <source>
        <dbReference type="SAM" id="MobiDB-lite"/>
    </source>
</evidence>
<evidence type="ECO:0000313" key="5">
    <source>
        <dbReference type="Proteomes" id="UP000225277"/>
    </source>
</evidence>
<dbReference type="RefSeq" id="XP_023628793.1">
    <property type="nucleotide sequence ID" value="XM_023773025.1"/>
</dbReference>
<evidence type="ECO:0000313" key="4">
    <source>
        <dbReference type="EMBL" id="CZT21904.1"/>
    </source>
</evidence>
<reference evidence="4 5" key="1">
    <citation type="submission" date="2016-03" db="EMBL/GenBank/DDBJ databases">
        <authorList>
            <person name="Ploux O."/>
        </authorList>
    </citation>
    <scope>NUCLEOTIDE SEQUENCE [LARGE SCALE GENOMIC DNA]</scope>
    <source>
        <strain evidence="4 5">URUG2</strain>
    </source>
</reference>
<feature type="region of interest" description="Disordered" evidence="1">
    <location>
        <begin position="124"/>
        <end position="155"/>
    </location>
</feature>
<dbReference type="Proteomes" id="UP000225277">
    <property type="component" value="Unassembled WGS sequence"/>
</dbReference>
<keyword evidence="2" id="KW-0812">Transmembrane</keyword>
<name>A0A2D3VG56_9PEZI</name>
<feature type="compositionally biased region" description="Low complexity" evidence="1">
    <location>
        <begin position="124"/>
        <end position="145"/>
    </location>
</feature>
<feature type="transmembrane region" description="Helical" evidence="2">
    <location>
        <begin position="156"/>
        <end position="178"/>
    </location>
</feature>
<dbReference type="AlphaFoldDB" id="A0A2D3VG56"/>
<feature type="signal peptide" evidence="3">
    <location>
        <begin position="1"/>
        <end position="18"/>
    </location>
</feature>
<keyword evidence="5" id="KW-1185">Reference proteome</keyword>
<organism evidence="4 5">
    <name type="scientific">Ramularia collo-cygni</name>
    <dbReference type="NCBI Taxonomy" id="112498"/>
    <lineage>
        <taxon>Eukaryota</taxon>
        <taxon>Fungi</taxon>
        <taxon>Dikarya</taxon>
        <taxon>Ascomycota</taxon>
        <taxon>Pezizomycotina</taxon>
        <taxon>Dothideomycetes</taxon>
        <taxon>Dothideomycetidae</taxon>
        <taxon>Mycosphaerellales</taxon>
        <taxon>Mycosphaerellaceae</taxon>
        <taxon>Ramularia</taxon>
    </lineage>
</organism>
<proteinExistence type="predicted"/>
<gene>
    <name evidence="4" type="ORF">RCC_07771</name>
</gene>
<evidence type="ECO:0008006" key="6">
    <source>
        <dbReference type="Google" id="ProtNLM"/>
    </source>
</evidence>
<keyword evidence="2" id="KW-0472">Membrane</keyword>
<evidence type="ECO:0000256" key="3">
    <source>
        <dbReference type="SAM" id="SignalP"/>
    </source>
</evidence>
<feature type="chain" id="PRO_5013696188" description="GPI anchored protein" evidence="3">
    <location>
        <begin position="19"/>
        <end position="179"/>
    </location>
</feature>
<keyword evidence="2" id="KW-1133">Transmembrane helix</keyword>
<protein>
    <recommendedName>
        <fullName evidence="6">GPI anchored protein</fullName>
    </recommendedName>
</protein>
<keyword evidence="3" id="KW-0732">Signal</keyword>